<keyword evidence="4" id="KW-1185">Reference proteome</keyword>
<dbReference type="EMBL" id="JBFXLU010000093">
    <property type="protein sequence ID" value="KAL2843116.1"/>
    <property type="molecule type" value="Genomic_DNA"/>
</dbReference>
<dbReference type="Proteomes" id="UP001610446">
    <property type="component" value="Unassembled WGS sequence"/>
</dbReference>
<evidence type="ECO:0000256" key="1">
    <source>
        <dbReference type="SAM" id="MobiDB-lite"/>
    </source>
</evidence>
<accession>A0ABR4JTG7</accession>
<feature type="chain" id="PRO_5045634824" evidence="2">
    <location>
        <begin position="33"/>
        <end position="325"/>
    </location>
</feature>
<evidence type="ECO:0000313" key="3">
    <source>
        <dbReference type="EMBL" id="KAL2843116.1"/>
    </source>
</evidence>
<feature type="region of interest" description="Disordered" evidence="1">
    <location>
        <begin position="242"/>
        <end position="307"/>
    </location>
</feature>
<gene>
    <name evidence="3" type="ORF">BJY01DRAFT_198089</name>
</gene>
<feature type="signal peptide" evidence="2">
    <location>
        <begin position="1"/>
        <end position="32"/>
    </location>
</feature>
<organism evidence="3 4">
    <name type="scientific">Aspergillus pseudoustus</name>
    <dbReference type="NCBI Taxonomy" id="1810923"/>
    <lineage>
        <taxon>Eukaryota</taxon>
        <taxon>Fungi</taxon>
        <taxon>Dikarya</taxon>
        <taxon>Ascomycota</taxon>
        <taxon>Pezizomycotina</taxon>
        <taxon>Eurotiomycetes</taxon>
        <taxon>Eurotiomycetidae</taxon>
        <taxon>Eurotiales</taxon>
        <taxon>Aspergillaceae</taxon>
        <taxon>Aspergillus</taxon>
        <taxon>Aspergillus subgen. Nidulantes</taxon>
    </lineage>
</organism>
<feature type="compositionally biased region" description="Polar residues" evidence="1">
    <location>
        <begin position="287"/>
        <end position="297"/>
    </location>
</feature>
<name>A0ABR4JTG7_9EURO</name>
<protein>
    <submittedName>
        <fullName evidence="3">Uncharacterized protein</fullName>
    </submittedName>
</protein>
<reference evidence="3 4" key="1">
    <citation type="submission" date="2024-07" db="EMBL/GenBank/DDBJ databases">
        <title>Section-level genome sequencing and comparative genomics of Aspergillus sections Usti and Cavernicolus.</title>
        <authorList>
            <consortium name="Lawrence Berkeley National Laboratory"/>
            <person name="Nybo J.L."/>
            <person name="Vesth T.C."/>
            <person name="Theobald S."/>
            <person name="Frisvad J.C."/>
            <person name="Larsen T.O."/>
            <person name="Kjaerboelling I."/>
            <person name="Rothschild-Mancinelli K."/>
            <person name="Lyhne E.K."/>
            <person name="Kogle M.E."/>
            <person name="Barry K."/>
            <person name="Clum A."/>
            <person name="Na H."/>
            <person name="Ledsgaard L."/>
            <person name="Lin J."/>
            <person name="Lipzen A."/>
            <person name="Kuo A."/>
            <person name="Riley R."/>
            <person name="Mondo S."/>
            <person name="Labutti K."/>
            <person name="Haridas S."/>
            <person name="Pangalinan J."/>
            <person name="Salamov A.A."/>
            <person name="Simmons B.A."/>
            <person name="Magnuson J.K."/>
            <person name="Chen J."/>
            <person name="Drula E."/>
            <person name="Henrissat B."/>
            <person name="Wiebenga A."/>
            <person name="Lubbers R.J."/>
            <person name="Gomes A.C."/>
            <person name="Makela M.R."/>
            <person name="Stajich J."/>
            <person name="Grigoriev I.V."/>
            <person name="Mortensen U.H."/>
            <person name="De Vries R.P."/>
            <person name="Baker S.E."/>
            <person name="Andersen M.R."/>
        </authorList>
    </citation>
    <scope>NUCLEOTIDE SEQUENCE [LARGE SCALE GENOMIC DNA]</scope>
    <source>
        <strain evidence="3 4">CBS 123904</strain>
    </source>
</reference>
<evidence type="ECO:0000313" key="4">
    <source>
        <dbReference type="Proteomes" id="UP001610446"/>
    </source>
</evidence>
<comment type="caution">
    <text evidence="3">The sequence shown here is derived from an EMBL/GenBank/DDBJ whole genome shotgun (WGS) entry which is preliminary data.</text>
</comment>
<keyword evidence="2" id="KW-0732">Signal</keyword>
<proteinExistence type="predicted"/>
<feature type="compositionally biased region" description="Basic and acidic residues" evidence="1">
    <location>
        <begin position="251"/>
        <end position="267"/>
    </location>
</feature>
<sequence>MRIMRSGLQKPGTVPFLALVLFSLLSLVPTLAKEWDFYSVHLAYLGLALPRYDGYSRYTSSLLRNASIDTRSRQRMTSGNSPCRSWLLGDFYSSCIEHDVPPHQSVLGTAPRRSLFEAGTEPGDNAVTYGATREPSLLTRGVTAFKEFVIKRWDDQQTIQHGVLDTASTQPALTVVNPATAVPLTSRESGQSDNEDLAEPPQYSLLFRLPTLLHETWQQACHAGGQYLESLSRSTTQNTTALIHDPAPATNDEKTHLDDARSHKKETSSTGSAQPEQVPLHTPPTSQPVSAAGQSKDSALRQGSEHMRGSSMAIVIGLVAGIMWF</sequence>
<evidence type="ECO:0000256" key="2">
    <source>
        <dbReference type="SAM" id="SignalP"/>
    </source>
</evidence>